<protein>
    <submittedName>
        <fullName evidence="1">Uncharacterized protein</fullName>
    </submittedName>
</protein>
<name>A0A1G2LQE3_9BACT</name>
<evidence type="ECO:0000313" key="1">
    <source>
        <dbReference type="EMBL" id="OHA13850.1"/>
    </source>
</evidence>
<accession>A0A1G2LQE3</accession>
<organism evidence="1 2">
    <name type="scientific">Candidatus Sungbacteria bacterium RIFCSPLOWO2_12_FULL_41_11</name>
    <dbReference type="NCBI Taxonomy" id="1802286"/>
    <lineage>
        <taxon>Bacteria</taxon>
        <taxon>Candidatus Sungiibacteriota</taxon>
    </lineage>
</organism>
<dbReference type="AlphaFoldDB" id="A0A1G2LQE3"/>
<comment type="caution">
    <text evidence="1">The sequence shown here is derived from an EMBL/GenBank/DDBJ whole genome shotgun (WGS) entry which is preliminary data.</text>
</comment>
<dbReference type="Proteomes" id="UP000177171">
    <property type="component" value="Unassembled WGS sequence"/>
</dbReference>
<dbReference type="EMBL" id="MHQY01000016">
    <property type="protein sequence ID" value="OHA13850.1"/>
    <property type="molecule type" value="Genomic_DNA"/>
</dbReference>
<gene>
    <name evidence="1" type="ORF">A3G49_04565</name>
</gene>
<proteinExistence type="predicted"/>
<reference evidence="1 2" key="1">
    <citation type="journal article" date="2016" name="Nat. Commun.">
        <title>Thousands of microbial genomes shed light on interconnected biogeochemical processes in an aquifer system.</title>
        <authorList>
            <person name="Anantharaman K."/>
            <person name="Brown C.T."/>
            <person name="Hug L.A."/>
            <person name="Sharon I."/>
            <person name="Castelle C.J."/>
            <person name="Probst A.J."/>
            <person name="Thomas B.C."/>
            <person name="Singh A."/>
            <person name="Wilkins M.J."/>
            <person name="Karaoz U."/>
            <person name="Brodie E.L."/>
            <person name="Williams K.H."/>
            <person name="Hubbard S.S."/>
            <person name="Banfield J.F."/>
        </authorList>
    </citation>
    <scope>NUCLEOTIDE SEQUENCE [LARGE SCALE GENOMIC DNA]</scope>
</reference>
<evidence type="ECO:0000313" key="2">
    <source>
        <dbReference type="Proteomes" id="UP000177171"/>
    </source>
</evidence>
<sequence length="61" mass="7519">MITKDRIYIPKQEYLRLKKVDEKFSAFFAYLDHIMDIRKARNEVIKKRIIRQDVLFKKLGF</sequence>